<keyword evidence="3" id="KW-1185">Reference proteome</keyword>
<dbReference type="InterPro" id="IPR001173">
    <property type="entry name" value="Glyco_trans_2-like"/>
</dbReference>
<dbReference type="AlphaFoldDB" id="A0A6N9NHS7"/>
<protein>
    <submittedName>
        <fullName evidence="2">Glycosyltransferase</fullName>
    </submittedName>
</protein>
<comment type="caution">
    <text evidence="2">The sequence shown here is derived from an EMBL/GenBank/DDBJ whole genome shotgun (WGS) entry which is preliminary data.</text>
</comment>
<dbReference type="RefSeq" id="WP_160633187.1">
    <property type="nucleotide sequence ID" value="NZ_WWNE01000007.1"/>
</dbReference>
<organism evidence="2 3">
    <name type="scientific">Acidiluteibacter ferrifornacis</name>
    <dbReference type="NCBI Taxonomy" id="2692424"/>
    <lineage>
        <taxon>Bacteria</taxon>
        <taxon>Pseudomonadati</taxon>
        <taxon>Bacteroidota</taxon>
        <taxon>Flavobacteriia</taxon>
        <taxon>Flavobacteriales</taxon>
        <taxon>Cryomorphaceae</taxon>
        <taxon>Acidiluteibacter</taxon>
    </lineage>
</organism>
<dbReference type="EMBL" id="WWNE01000007">
    <property type="protein sequence ID" value="NBG66228.1"/>
    <property type="molecule type" value="Genomic_DNA"/>
</dbReference>
<dbReference type="Gene3D" id="3.90.550.10">
    <property type="entry name" value="Spore Coat Polysaccharide Biosynthesis Protein SpsA, Chain A"/>
    <property type="match status" value="1"/>
</dbReference>
<dbReference type="Pfam" id="PF00535">
    <property type="entry name" value="Glycos_transf_2"/>
    <property type="match status" value="1"/>
</dbReference>
<name>A0A6N9NHS7_9FLAO</name>
<evidence type="ECO:0000313" key="2">
    <source>
        <dbReference type="EMBL" id="NBG66228.1"/>
    </source>
</evidence>
<dbReference type="InterPro" id="IPR029044">
    <property type="entry name" value="Nucleotide-diphossugar_trans"/>
</dbReference>
<accession>A0A6N9NHS7</accession>
<dbReference type="Proteomes" id="UP000470771">
    <property type="component" value="Unassembled WGS sequence"/>
</dbReference>
<dbReference type="PANTHER" id="PTHR43685:SF2">
    <property type="entry name" value="GLYCOSYLTRANSFERASE 2-LIKE DOMAIN-CONTAINING PROTEIN"/>
    <property type="match status" value="1"/>
</dbReference>
<evidence type="ECO:0000313" key="3">
    <source>
        <dbReference type="Proteomes" id="UP000470771"/>
    </source>
</evidence>
<dbReference type="PANTHER" id="PTHR43685">
    <property type="entry name" value="GLYCOSYLTRANSFERASE"/>
    <property type="match status" value="1"/>
</dbReference>
<proteinExistence type="predicted"/>
<sequence>MLAICIPIYNQDVTLLIAELEKQIKGVNHPIEIVLIDDASQANYKSLNEPLSNRHTYIELKENIGRSRIRNLFLKYTSATYLLFLDCDALIHQPNFLKEYFQSIENKKLVVCGGRVNQKEPPNRSHYLNWKYSTLRESVSVEKRLQKPNLSFMTNNFLIERKTFETVLFDERLINYGHEDTLFGFELMKRGISIAHIDNPIFNGDIEDNTTYLFKTELGLKNLSTICKSIDNDPQFISSVRLLEYYFTIQNSFTLLVIRNIYRIGKPIIRKRLESGYGSLKLFDFYKLGYFDELFRKKNED</sequence>
<dbReference type="InterPro" id="IPR050834">
    <property type="entry name" value="Glycosyltransf_2"/>
</dbReference>
<feature type="domain" description="Glycosyltransferase 2-like" evidence="1">
    <location>
        <begin position="4"/>
        <end position="149"/>
    </location>
</feature>
<dbReference type="GO" id="GO:0016740">
    <property type="term" value="F:transferase activity"/>
    <property type="evidence" value="ECO:0007669"/>
    <property type="project" value="UniProtKB-KW"/>
</dbReference>
<reference evidence="2 3" key="1">
    <citation type="submission" date="2019-12" db="EMBL/GenBank/DDBJ databases">
        <authorList>
            <person name="Zhao J."/>
        </authorList>
    </citation>
    <scope>NUCLEOTIDE SEQUENCE [LARGE SCALE GENOMIC DNA]</scope>
    <source>
        <strain evidence="2 3">S-15</strain>
    </source>
</reference>
<dbReference type="SUPFAM" id="SSF53448">
    <property type="entry name" value="Nucleotide-diphospho-sugar transferases"/>
    <property type="match status" value="1"/>
</dbReference>
<evidence type="ECO:0000259" key="1">
    <source>
        <dbReference type="Pfam" id="PF00535"/>
    </source>
</evidence>
<keyword evidence="2" id="KW-0808">Transferase</keyword>
<gene>
    <name evidence="2" type="ORF">GQN54_08875</name>
</gene>